<evidence type="ECO:0000256" key="2">
    <source>
        <dbReference type="ARBA" id="ARBA00006966"/>
    </source>
</evidence>
<evidence type="ECO:0000256" key="5">
    <source>
        <dbReference type="ARBA" id="ARBA00023239"/>
    </source>
</evidence>
<comment type="cofactor">
    <cofactor evidence="1">
        <name>pyridoxal 5'-phosphate</name>
        <dbReference type="ChEBI" id="CHEBI:597326"/>
    </cofactor>
</comment>
<name>A0A3M4MB02_PSECI</name>
<dbReference type="PIRSF" id="PIRSF017617">
    <property type="entry name" value="Thr_aldolase"/>
    <property type="match status" value="1"/>
</dbReference>
<protein>
    <submittedName>
        <fullName evidence="8">Threonine aldolase</fullName>
    </submittedName>
</protein>
<gene>
    <name evidence="8" type="ORF">ALQ04_02240</name>
</gene>
<comment type="caution">
    <text evidence="8">The sequence shown here is derived from an EMBL/GenBank/DDBJ whole genome shotgun (WGS) entry which is preliminary data.</text>
</comment>
<dbReference type="GO" id="GO:0006545">
    <property type="term" value="P:glycine biosynthetic process"/>
    <property type="evidence" value="ECO:0007669"/>
    <property type="project" value="TreeGrafter"/>
</dbReference>
<proteinExistence type="inferred from homology"/>
<dbReference type="InterPro" id="IPR023603">
    <property type="entry name" value="Low_specificity_L-TA-like"/>
</dbReference>
<dbReference type="Proteomes" id="UP000277236">
    <property type="component" value="Unassembled WGS sequence"/>
</dbReference>
<evidence type="ECO:0000259" key="7">
    <source>
        <dbReference type="Pfam" id="PF01212"/>
    </source>
</evidence>
<evidence type="ECO:0000313" key="9">
    <source>
        <dbReference type="Proteomes" id="UP000277236"/>
    </source>
</evidence>
<reference evidence="8 9" key="1">
    <citation type="submission" date="2018-08" db="EMBL/GenBank/DDBJ databases">
        <title>Recombination of ecologically and evolutionarily significant loci maintains genetic cohesion in the Pseudomonas syringae species complex.</title>
        <authorList>
            <person name="Dillon M."/>
            <person name="Thakur S."/>
            <person name="Almeida R.N.D."/>
            <person name="Weir B.S."/>
            <person name="Guttman D.S."/>
        </authorList>
    </citation>
    <scope>NUCLEOTIDE SEQUENCE [LARGE SCALE GENOMIC DNA]</scope>
    <source>
        <strain evidence="8 9">ICMP 3353</strain>
    </source>
</reference>
<feature type="domain" description="Aromatic amino acid beta-eliminating lyase/threonine aldolase" evidence="7">
    <location>
        <begin position="21"/>
        <end position="300"/>
    </location>
</feature>
<dbReference type="Gene3D" id="3.90.1150.10">
    <property type="entry name" value="Aspartate Aminotransferase, domain 1"/>
    <property type="match status" value="1"/>
</dbReference>
<dbReference type="InterPro" id="IPR001597">
    <property type="entry name" value="ArAA_b-elim_lyase/Thr_aldolase"/>
</dbReference>
<feature type="modified residue" description="N6-(pyridoxal phosphate)lysine" evidence="6">
    <location>
        <position position="215"/>
    </location>
</feature>
<dbReference type="SUPFAM" id="SSF53383">
    <property type="entry name" value="PLP-dependent transferases"/>
    <property type="match status" value="1"/>
</dbReference>
<sequence>MTLPALSIFEFSGSVFVTVIDLRSDTVTQPTAGMLDAMAHAPVGDDVYGEDPTVNLLEATLAQRLGFARALFVPSGTMSNLLALMAHCERGDEYIVGQQAHTYKYEGGGAAVLGSIQPQPLEVQADGSLDLNQVLESIKPDDFHFARTRLLALENTMQGKVLPLSYLAAARKLTEEKGLALHLDGARLYNAAVKLGVDAREIAGYFDSVSVCLSKGLGAPVGSVLCGSEELIAKARRLRKMVGGGMRQAGILAAAGLYALDHQVERLADDHANASFLAAALSELGYEVEPVQTNMVYVRMGERAHSLRAFCAEREIRLTAAPRLRMVTHMNVSRAQLERVIAVFAEFARI</sequence>
<evidence type="ECO:0000256" key="3">
    <source>
        <dbReference type="ARBA" id="ARBA00011881"/>
    </source>
</evidence>
<dbReference type="Gene3D" id="3.40.640.10">
    <property type="entry name" value="Type I PLP-dependent aspartate aminotransferase-like (Major domain)"/>
    <property type="match status" value="1"/>
</dbReference>
<dbReference type="InterPro" id="IPR015421">
    <property type="entry name" value="PyrdxlP-dep_Trfase_major"/>
</dbReference>
<dbReference type="InterPro" id="IPR015422">
    <property type="entry name" value="PyrdxlP-dep_Trfase_small"/>
</dbReference>
<dbReference type="PANTHER" id="PTHR48097:SF9">
    <property type="entry name" value="L-THREONINE ALDOLASE"/>
    <property type="match status" value="1"/>
</dbReference>
<dbReference type="GO" id="GO:0008732">
    <property type="term" value="F:L-allo-threonine aldolase activity"/>
    <property type="evidence" value="ECO:0007669"/>
    <property type="project" value="TreeGrafter"/>
</dbReference>
<dbReference type="AlphaFoldDB" id="A0A3M4MB02"/>
<dbReference type="FunFam" id="3.40.640.10:FF:000030">
    <property type="entry name" value="Low-specificity L-threonine aldolase"/>
    <property type="match status" value="1"/>
</dbReference>
<dbReference type="NCBIfam" id="NF041359">
    <property type="entry name" value="GntG_guanitoxin"/>
    <property type="match status" value="1"/>
</dbReference>
<evidence type="ECO:0000313" key="8">
    <source>
        <dbReference type="EMBL" id="RMQ51078.1"/>
    </source>
</evidence>
<evidence type="ECO:0000256" key="4">
    <source>
        <dbReference type="ARBA" id="ARBA00022898"/>
    </source>
</evidence>
<dbReference type="EMBL" id="RBRE01000003">
    <property type="protein sequence ID" value="RMQ51078.1"/>
    <property type="molecule type" value="Genomic_DNA"/>
</dbReference>
<accession>A0A3M4MB02</accession>
<comment type="similarity">
    <text evidence="2">Belongs to the threonine aldolase family.</text>
</comment>
<dbReference type="Pfam" id="PF01212">
    <property type="entry name" value="Beta_elim_lyase"/>
    <property type="match status" value="1"/>
</dbReference>
<evidence type="ECO:0000256" key="6">
    <source>
        <dbReference type="PIRSR" id="PIRSR017617-1"/>
    </source>
</evidence>
<dbReference type="CDD" id="cd06502">
    <property type="entry name" value="TA_like"/>
    <property type="match status" value="1"/>
</dbReference>
<keyword evidence="4" id="KW-0663">Pyridoxal phosphate</keyword>
<organism evidence="8 9">
    <name type="scientific">Pseudomonas cichorii</name>
    <dbReference type="NCBI Taxonomy" id="36746"/>
    <lineage>
        <taxon>Bacteria</taxon>
        <taxon>Pseudomonadati</taxon>
        <taxon>Pseudomonadota</taxon>
        <taxon>Gammaproteobacteria</taxon>
        <taxon>Pseudomonadales</taxon>
        <taxon>Pseudomonadaceae</taxon>
        <taxon>Pseudomonas</taxon>
    </lineage>
</organism>
<dbReference type="GO" id="GO:0005829">
    <property type="term" value="C:cytosol"/>
    <property type="evidence" value="ECO:0007669"/>
    <property type="project" value="TreeGrafter"/>
</dbReference>
<keyword evidence="5" id="KW-0456">Lyase</keyword>
<evidence type="ECO:0000256" key="1">
    <source>
        <dbReference type="ARBA" id="ARBA00001933"/>
    </source>
</evidence>
<dbReference type="NCBIfam" id="NF007825">
    <property type="entry name" value="PRK10534.1"/>
    <property type="match status" value="1"/>
</dbReference>
<dbReference type="GO" id="GO:0006567">
    <property type="term" value="P:L-threonine catabolic process"/>
    <property type="evidence" value="ECO:0007669"/>
    <property type="project" value="TreeGrafter"/>
</dbReference>
<comment type="subunit">
    <text evidence="3">Homotetramer.</text>
</comment>
<dbReference type="PANTHER" id="PTHR48097">
    <property type="entry name" value="L-THREONINE ALDOLASE-RELATED"/>
    <property type="match status" value="1"/>
</dbReference>
<dbReference type="InterPro" id="IPR015424">
    <property type="entry name" value="PyrdxlP-dep_Trfase"/>
</dbReference>